<dbReference type="Pfam" id="PF13460">
    <property type="entry name" value="NAD_binding_10"/>
    <property type="match status" value="1"/>
</dbReference>
<dbReference type="EMBL" id="REFW01000001">
    <property type="protein sequence ID" value="RMB61312.1"/>
    <property type="molecule type" value="Genomic_DNA"/>
</dbReference>
<evidence type="ECO:0000313" key="3">
    <source>
        <dbReference type="Proteomes" id="UP000275256"/>
    </source>
</evidence>
<dbReference type="PANTHER" id="PTHR15020">
    <property type="entry name" value="FLAVIN REDUCTASE-RELATED"/>
    <property type="match status" value="1"/>
</dbReference>
<keyword evidence="3" id="KW-1185">Reference proteome</keyword>
<dbReference type="OrthoDB" id="4248066at2"/>
<dbReference type="Gene3D" id="3.40.50.720">
    <property type="entry name" value="NAD(P)-binding Rossmann-like Domain"/>
    <property type="match status" value="1"/>
</dbReference>
<dbReference type="Proteomes" id="UP000275256">
    <property type="component" value="Unassembled WGS sequence"/>
</dbReference>
<dbReference type="RefSeq" id="WP_121899859.1">
    <property type="nucleotide sequence ID" value="NZ_REFW01000001.1"/>
</dbReference>
<protein>
    <submittedName>
        <fullName evidence="2">NAD(P)-dependent oxidoreductase</fullName>
    </submittedName>
</protein>
<gene>
    <name evidence="2" type="ORF">EAX62_01190</name>
</gene>
<organism evidence="2 3">
    <name type="scientific">Tessaracoccus antarcticus</name>
    <dbReference type="NCBI Taxonomy" id="2479848"/>
    <lineage>
        <taxon>Bacteria</taxon>
        <taxon>Bacillati</taxon>
        <taxon>Actinomycetota</taxon>
        <taxon>Actinomycetes</taxon>
        <taxon>Propionibacteriales</taxon>
        <taxon>Propionibacteriaceae</taxon>
        <taxon>Tessaracoccus</taxon>
    </lineage>
</organism>
<comment type="caution">
    <text evidence="2">The sequence shown here is derived from an EMBL/GenBank/DDBJ whole genome shotgun (WGS) entry which is preliminary data.</text>
</comment>
<dbReference type="SUPFAM" id="SSF51735">
    <property type="entry name" value="NAD(P)-binding Rossmann-fold domains"/>
    <property type="match status" value="1"/>
</dbReference>
<proteinExistence type="predicted"/>
<dbReference type="InterPro" id="IPR016040">
    <property type="entry name" value="NAD(P)-bd_dom"/>
</dbReference>
<name>A0A3M0GF76_9ACTN</name>
<feature type="domain" description="NAD(P)-binding" evidence="1">
    <location>
        <begin position="7"/>
        <end position="187"/>
    </location>
</feature>
<dbReference type="InterPro" id="IPR036291">
    <property type="entry name" value="NAD(P)-bd_dom_sf"/>
</dbReference>
<reference evidence="2 3" key="1">
    <citation type="submission" date="2018-10" db="EMBL/GenBank/DDBJ databases">
        <title>Tessaracoccus antarcticuss sp. nov., isolated from sediment.</title>
        <authorList>
            <person name="Zhou L.Y."/>
            <person name="Du Z.J."/>
        </authorList>
    </citation>
    <scope>NUCLEOTIDE SEQUENCE [LARGE SCALE GENOMIC DNA]</scope>
    <source>
        <strain evidence="2 3">JDX10</strain>
    </source>
</reference>
<dbReference type="PANTHER" id="PTHR15020:SF50">
    <property type="entry name" value="UPF0659 PROTEIN YMR090W"/>
    <property type="match status" value="1"/>
</dbReference>
<sequence length="232" mass="24402">MKIMIIGGHGKVALLAAPMLARGGHDVRSVVRNQDHVSDVEATGATAVVADVERMDDMETRDLVLGCDAIVWAAGAGGGSQERTYAVDRDAAIRAIDAAVTQGVGRFVMVSYVGAGRDNVPEDDPFHAYADAKAAADAHLRATGLNWTILGPGELTLDEGTSRIEYGDHVTEGRTSRANVAELLTGVVGRSDLGGVTINFRDGNVAIWEAMESLARRADGTPVAPLREGQPE</sequence>
<evidence type="ECO:0000313" key="2">
    <source>
        <dbReference type="EMBL" id="RMB61312.1"/>
    </source>
</evidence>
<evidence type="ECO:0000259" key="1">
    <source>
        <dbReference type="Pfam" id="PF13460"/>
    </source>
</evidence>
<accession>A0A3M0GF76</accession>
<dbReference type="AlphaFoldDB" id="A0A3M0GF76"/>